<name>A0A8S4QDU1_9NEOP</name>
<protein>
    <submittedName>
        <fullName evidence="3">Jg17596 protein</fullName>
    </submittedName>
</protein>
<evidence type="ECO:0000313" key="4">
    <source>
        <dbReference type="Proteomes" id="UP000838756"/>
    </source>
</evidence>
<dbReference type="EMBL" id="CAKXAJ010002012">
    <property type="protein sequence ID" value="CAH2208025.1"/>
    <property type="molecule type" value="Genomic_DNA"/>
</dbReference>
<feature type="domain" description="Peptidase S1" evidence="2">
    <location>
        <begin position="3"/>
        <end position="68"/>
    </location>
</feature>
<dbReference type="GO" id="GO:0004252">
    <property type="term" value="F:serine-type endopeptidase activity"/>
    <property type="evidence" value="ECO:0007669"/>
    <property type="project" value="InterPro"/>
</dbReference>
<dbReference type="Gene3D" id="2.40.10.10">
    <property type="entry name" value="Trypsin-like serine proteases"/>
    <property type="match status" value="1"/>
</dbReference>
<proteinExistence type="predicted"/>
<feature type="non-terminal residue" evidence="3">
    <location>
        <position position="1"/>
    </location>
</feature>
<evidence type="ECO:0000256" key="1">
    <source>
        <dbReference type="ARBA" id="ARBA00023157"/>
    </source>
</evidence>
<dbReference type="OrthoDB" id="7490436at2759"/>
<dbReference type="PANTHER" id="PTHR24271">
    <property type="entry name" value="KALLIKREIN-RELATED"/>
    <property type="match status" value="1"/>
</dbReference>
<dbReference type="Proteomes" id="UP000838756">
    <property type="component" value="Unassembled WGS sequence"/>
</dbReference>
<dbReference type="PANTHER" id="PTHR24271:SF50">
    <property type="match status" value="1"/>
</dbReference>
<dbReference type="InterPro" id="IPR033116">
    <property type="entry name" value="TRYPSIN_SER"/>
</dbReference>
<evidence type="ECO:0000313" key="3">
    <source>
        <dbReference type="EMBL" id="CAH2208025.1"/>
    </source>
</evidence>
<accession>A0A8S4QDU1</accession>
<dbReference type="InterPro" id="IPR043504">
    <property type="entry name" value="Peptidase_S1_PA_chymotrypsin"/>
</dbReference>
<keyword evidence="1" id="KW-1015">Disulfide bond</keyword>
<gene>
    <name evidence="3" type="primary">jg17596</name>
    <name evidence="3" type="ORF">PAEG_LOCUS642</name>
</gene>
<dbReference type="GO" id="GO:0006508">
    <property type="term" value="P:proteolysis"/>
    <property type="evidence" value="ECO:0007669"/>
    <property type="project" value="InterPro"/>
</dbReference>
<dbReference type="SUPFAM" id="SSF50494">
    <property type="entry name" value="Trypsin-like serine proteases"/>
    <property type="match status" value="1"/>
</dbReference>
<evidence type="ECO:0000259" key="2">
    <source>
        <dbReference type="Pfam" id="PF00089"/>
    </source>
</evidence>
<reference evidence="3" key="1">
    <citation type="submission" date="2022-03" db="EMBL/GenBank/DDBJ databases">
        <authorList>
            <person name="Lindestad O."/>
        </authorList>
    </citation>
    <scope>NUCLEOTIDE SEQUENCE</scope>
</reference>
<dbReference type="PROSITE" id="PS00135">
    <property type="entry name" value="TRYPSIN_SER"/>
    <property type="match status" value="1"/>
</dbReference>
<dbReference type="Pfam" id="PF00089">
    <property type="entry name" value="Trypsin"/>
    <property type="match status" value="1"/>
</dbReference>
<organism evidence="3 4">
    <name type="scientific">Pararge aegeria aegeria</name>
    <dbReference type="NCBI Taxonomy" id="348720"/>
    <lineage>
        <taxon>Eukaryota</taxon>
        <taxon>Metazoa</taxon>
        <taxon>Ecdysozoa</taxon>
        <taxon>Arthropoda</taxon>
        <taxon>Hexapoda</taxon>
        <taxon>Insecta</taxon>
        <taxon>Pterygota</taxon>
        <taxon>Neoptera</taxon>
        <taxon>Endopterygota</taxon>
        <taxon>Lepidoptera</taxon>
        <taxon>Glossata</taxon>
        <taxon>Ditrysia</taxon>
        <taxon>Papilionoidea</taxon>
        <taxon>Nymphalidae</taxon>
        <taxon>Satyrinae</taxon>
        <taxon>Satyrini</taxon>
        <taxon>Parargina</taxon>
        <taxon>Pararge</taxon>
    </lineage>
</organism>
<sequence length="155" mass="16675">SGGWLSEQLQHVQLRITDRARCQSAFNSNLVNAATICAGWNTNGRGTCTGDSGSPLVHNGVAIAVGIAPPALDSESRVVANCAHRPSNYSLRRDICSATLSLDTKFTCLARCRPTSSDVAWDIYGSRNLSLVDGLRASTRATFVSLDSRRTGFEW</sequence>
<dbReference type="AlphaFoldDB" id="A0A8S4QDU1"/>
<comment type="caution">
    <text evidence="3">The sequence shown here is derived from an EMBL/GenBank/DDBJ whole genome shotgun (WGS) entry which is preliminary data.</text>
</comment>
<dbReference type="InterPro" id="IPR001254">
    <property type="entry name" value="Trypsin_dom"/>
</dbReference>
<keyword evidence="4" id="KW-1185">Reference proteome</keyword>
<dbReference type="InterPro" id="IPR009003">
    <property type="entry name" value="Peptidase_S1_PA"/>
</dbReference>